<feature type="domain" description="F-box" evidence="1">
    <location>
        <begin position="29"/>
        <end position="66"/>
    </location>
</feature>
<dbReference type="Pfam" id="PF00646">
    <property type="entry name" value="F-box"/>
    <property type="match status" value="1"/>
</dbReference>
<dbReference type="InterPro" id="IPR001810">
    <property type="entry name" value="F-box_dom"/>
</dbReference>
<dbReference type="Proteomes" id="UP000253551">
    <property type="component" value="Unassembled WGS sequence"/>
</dbReference>
<dbReference type="EMBL" id="PJQM01000104">
    <property type="protein sequence ID" value="RCI06699.1"/>
    <property type="molecule type" value="Genomic_DNA"/>
</dbReference>
<dbReference type="AlphaFoldDB" id="A0A367KWV8"/>
<dbReference type="OrthoDB" id="270318at2759"/>
<evidence type="ECO:0000313" key="2">
    <source>
        <dbReference type="EMBL" id="RCI06699.1"/>
    </source>
</evidence>
<dbReference type="STRING" id="4846.A0A367KWV8"/>
<proteinExistence type="predicted"/>
<evidence type="ECO:0000259" key="1">
    <source>
        <dbReference type="Pfam" id="PF00646"/>
    </source>
</evidence>
<gene>
    <name evidence="2" type="ORF">CU098_013770</name>
</gene>
<protein>
    <recommendedName>
        <fullName evidence="1">F-box domain-containing protein</fullName>
    </recommendedName>
</protein>
<reference evidence="2 3" key="1">
    <citation type="journal article" date="2018" name="G3 (Bethesda)">
        <title>Phylogenetic and Phylogenomic Definition of Rhizopus Species.</title>
        <authorList>
            <person name="Gryganskyi A.P."/>
            <person name="Golan J."/>
            <person name="Dolatabadi S."/>
            <person name="Mondo S."/>
            <person name="Robb S."/>
            <person name="Idnurm A."/>
            <person name="Muszewska A."/>
            <person name="Steczkiewicz K."/>
            <person name="Masonjones S."/>
            <person name="Liao H.L."/>
            <person name="Gajdeczka M.T."/>
            <person name="Anike F."/>
            <person name="Vuek A."/>
            <person name="Anishchenko I.M."/>
            <person name="Voigt K."/>
            <person name="de Hoog G.S."/>
            <person name="Smith M.E."/>
            <person name="Heitman J."/>
            <person name="Vilgalys R."/>
            <person name="Stajich J.E."/>
        </authorList>
    </citation>
    <scope>NUCLEOTIDE SEQUENCE [LARGE SCALE GENOMIC DNA]</scope>
    <source>
        <strain evidence="2 3">LSU 92-RS-03</strain>
    </source>
</reference>
<sequence length="367" mass="42659">MTLAFAPKSLFKKIHFKKVKKTAMMHNFISNLPKELLLCIYQQLDTLECTQAFALTCRAFYQVAIQPRSKAAWIVTRFGPRFALYYALLSIPQHCHGQFIHTLFHLGAHLPHCLLQGLLQHYGKPIEQQDQQRRGSHMLLDTHTYFSRTIQQLSFDGFATLVQKGHLLYKDIHPQQDDLSVFLSQVDHDHIPSTMIHEQWFFPAIFKKTTLPSRPLLKLVQQKPDVYQYVLAPVFEFDPLARTCLWETSLNVLFEEAFRSSEPTQERIAQLEAVGQLFVSKSKLLPMLVGPLNDQQLFCQVFSNFFTKYPVGYCQEKTMIKLLKLLKTYIQPQQFKMDMALEHIVQANMARSDTVESVDQFLKNHTH</sequence>
<evidence type="ECO:0000313" key="3">
    <source>
        <dbReference type="Proteomes" id="UP000253551"/>
    </source>
</evidence>
<dbReference type="SUPFAM" id="SSF81383">
    <property type="entry name" value="F-box domain"/>
    <property type="match status" value="1"/>
</dbReference>
<dbReference type="InterPro" id="IPR036047">
    <property type="entry name" value="F-box-like_dom_sf"/>
</dbReference>
<keyword evidence="3" id="KW-1185">Reference proteome</keyword>
<comment type="caution">
    <text evidence="2">The sequence shown here is derived from an EMBL/GenBank/DDBJ whole genome shotgun (WGS) entry which is preliminary data.</text>
</comment>
<dbReference type="CDD" id="cd09917">
    <property type="entry name" value="F-box_SF"/>
    <property type="match status" value="1"/>
</dbReference>
<organism evidence="2 3">
    <name type="scientific">Rhizopus stolonifer</name>
    <name type="common">Rhizopus nigricans</name>
    <dbReference type="NCBI Taxonomy" id="4846"/>
    <lineage>
        <taxon>Eukaryota</taxon>
        <taxon>Fungi</taxon>
        <taxon>Fungi incertae sedis</taxon>
        <taxon>Mucoromycota</taxon>
        <taxon>Mucoromycotina</taxon>
        <taxon>Mucoromycetes</taxon>
        <taxon>Mucorales</taxon>
        <taxon>Mucorineae</taxon>
        <taxon>Rhizopodaceae</taxon>
        <taxon>Rhizopus</taxon>
    </lineage>
</organism>
<name>A0A367KWV8_RHIST</name>
<accession>A0A367KWV8</accession>